<dbReference type="RefSeq" id="WP_275278694.1">
    <property type="nucleotide sequence ID" value="NZ_CP119108.1"/>
</dbReference>
<keyword evidence="3" id="KW-1185">Reference proteome</keyword>
<reference evidence="2 3" key="1">
    <citation type="submission" date="2023-03" db="EMBL/GenBank/DDBJ databases">
        <title>Genome sequence of Microbacterium sp. KACC 23027.</title>
        <authorList>
            <person name="Kim S."/>
            <person name="Heo J."/>
            <person name="Kwon S.-W."/>
        </authorList>
    </citation>
    <scope>NUCLEOTIDE SEQUENCE [LARGE SCALE GENOMIC DNA]</scope>
    <source>
        <strain evidence="2 3">KACC 23027</strain>
    </source>
</reference>
<dbReference type="SUPFAM" id="SSF55811">
    <property type="entry name" value="Nudix"/>
    <property type="match status" value="1"/>
</dbReference>
<dbReference type="GO" id="GO:0016787">
    <property type="term" value="F:hydrolase activity"/>
    <property type="evidence" value="ECO:0007669"/>
    <property type="project" value="UniProtKB-KW"/>
</dbReference>
<evidence type="ECO:0000313" key="3">
    <source>
        <dbReference type="Proteomes" id="UP001214553"/>
    </source>
</evidence>
<keyword evidence="2" id="KW-0378">Hydrolase</keyword>
<gene>
    <name evidence="2" type="ORF">PU630_02040</name>
</gene>
<dbReference type="EMBL" id="CP119108">
    <property type="protein sequence ID" value="WEG09370.1"/>
    <property type="molecule type" value="Genomic_DNA"/>
</dbReference>
<dbReference type="InterPro" id="IPR015797">
    <property type="entry name" value="NUDIX_hydrolase-like_dom_sf"/>
</dbReference>
<dbReference type="Pfam" id="PF16262">
    <property type="entry name" value="DUF4916"/>
    <property type="match status" value="1"/>
</dbReference>
<dbReference type="Proteomes" id="UP001214553">
    <property type="component" value="Chromosome"/>
</dbReference>
<accession>A0ABY8BYT7</accession>
<dbReference type="Gene3D" id="3.90.79.10">
    <property type="entry name" value="Nucleoside Triphosphate Pyrophosphohydrolase"/>
    <property type="match status" value="1"/>
</dbReference>
<dbReference type="InterPro" id="IPR032582">
    <property type="entry name" value="DUF4916"/>
</dbReference>
<sequence length="216" mass="22996">MPPVRTPDPEPEPEEPDDHGLGAGEPFVPGSLGSFGTPAGGDAAGNPGWLTELELAEARRRLPMLYVEAVPVRTDGMGAVTEVGLLLRATALGEITRTIVSGRVRYAETIRDALFRHMENDLGPMAFPQLPLQPTPFTVAEYFPLPGLSAFHDDRQHAVSLAFVVPVTGTCDPRQDALEVTWMTPDEAASDAVAADMEGGRGTLLRMALASVGALR</sequence>
<name>A0ABY8BYT7_9MICO</name>
<protein>
    <submittedName>
        <fullName evidence="2">NUDIX hydrolase family protein</fullName>
    </submittedName>
</protein>
<proteinExistence type="predicted"/>
<evidence type="ECO:0000313" key="2">
    <source>
        <dbReference type="EMBL" id="WEG09370.1"/>
    </source>
</evidence>
<feature type="region of interest" description="Disordered" evidence="1">
    <location>
        <begin position="1"/>
        <end position="45"/>
    </location>
</feature>
<evidence type="ECO:0000256" key="1">
    <source>
        <dbReference type="SAM" id="MobiDB-lite"/>
    </source>
</evidence>
<organism evidence="2 3">
    <name type="scientific">Microbacterium horticulturae</name>
    <dbReference type="NCBI Taxonomy" id="3028316"/>
    <lineage>
        <taxon>Bacteria</taxon>
        <taxon>Bacillati</taxon>
        <taxon>Actinomycetota</taxon>
        <taxon>Actinomycetes</taxon>
        <taxon>Micrococcales</taxon>
        <taxon>Microbacteriaceae</taxon>
        <taxon>Microbacterium</taxon>
    </lineage>
</organism>